<feature type="transmembrane region" description="Helical" evidence="7">
    <location>
        <begin position="128"/>
        <end position="147"/>
    </location>
</feature>
<dbReference type="CDD" id="cd06261">
    <property type="entry name" value="TM_PBP2"/>
    <property type="match status" value="1"/>
</dbReference>
<keyword evidence="5 7" id="KW-1133">Transmembrane helix</keyword>
<gene>
    <name evidence="9" type="ORF">DC3_49400</name>
</gene>
<comment type="similarity">
    <text evidence="7">Belongs to the binding-protein-dependent transport system permease family.</text>
</comment>
<dbReference type="RefSeq" id="WP_146889614.1">
    <property type="nucleotide sequence ID" value="NZ_BJXB01000032.1"/>
</dbReference>
<dbReference type="PROSITE" id="PS50928">
    <property type="entry name" value="ABC_TM1"/>
    <property type="match status" value="1"/>
</dbReference>
<accession>A0A511N8Y1</accession>
<evidence type="ECO:0000256" key="6">
    <source>
        <dbReference type="ARBA" id="ARBA00023136"/>
    </source>
</evidence>
<comment type="subcellular location">
    <subcellularLocation>
        <location evidence="1 7">Cell membrane</location>
        <topology evidence="1 7">Multi-pass membrane protein</topology>
    </subcellularLocation>
</comment>
<evidence type="ECO:0000256" key="2">
    <source>
        <dbReference type="ARBA" id="ARBA00022448"/>
    </source>
</evidence>
<sequence>MLIQPTRKPKEKLSNLRQQEALLAYLLILPSTIGILVFAVFPILASMGISMTSWGGLTQPSLENFRSQFNGIENYQTALSDDRVVRSIQHTLTYVLLSVPIGIAVSLAIATLIHNLKAGWLRTFFRTTYYLPMVTIGVAVALLWQLLLNPQGLINLMLSWFGIKGPAWLASPEWVLPAIALFSVWQGSGTSVILFLTALSNVRKELYEAAQLDGATGWNAFLKITLPMISPTIFLVMVLSLISSIQVFDAVLVMTNGGPGDSSTTIAVYIYKTAFQYFKYGYSAALAWILAIFLIVLTLIQWRVQRQWVNYDQQ</sequence>
<dbReference type="InterPro" id="IPR035906">
    <property type="entry name" value="MetI-like_sf"/>
</dbReference>
<dbReference type="Proteomes" id="UP000321306">
    <property type="component" value="Unassembled WGS sequence"/>
</dbReference>
<dbReference type="InterPro" id="IPR000515">
    <property type="entry name" value="MetI-like"/>
</dbReference>
<evidence type="ECO:0000313" key="9">
    <source>
        <dbReference type="EMBL" id="GEM49305.1"/>
    </source>
</evidence>
<dbReference type="EMBL" id="BJXB01000032">
    <property type="protein sequence ID" value="GEM49305.1"/>
    <property type="molecule type" value="Genomic_DNA"/>
</dbReference>
<evidence type="ECO:0000256" key="4">
    <source>
        <dbReference type="ARBA" id="ARBA00022692"/>
    </source>
</evidence>
<reference evidence="9 10" key="1">
    <citation type="submission" date="2019-07" db="EMBL/GenBank/DDBJ databases">
        <title>Whole genome shotgun sequence of Deinococcus cellulosilyticus NBRC 106333.</title>
        <authorList>
            <person name="Hosoyama A."/>
            <person name="Uohara A."/>
            <person name="Ohji S."/>
            <person name="Ichikawa N."/>
        </authorList>
    </citation>
    <scope>NUCLEOTIDE SEQUENCE [LARGE SCALE GENOMIC DNA]</scope>
    <source>
        <strain evidence="9 10">NBRC 106333</strain>
    </source>
</reference>
<dbReference type="GO" id="GO:0055085">
    <property type="term" value="P:transmembrane transport"/>
    <property type="evidence" value="ECO:0007669"/>
    <property type="project" value="InterPro"/>
</dbReference>
<evidence type="ECO:0000256" key="5">
    <source>
        <dbReference type="ARBA" id="ARBA00022989"/>
    </source>
</evidence>
<keyword evidence="10" id="KW-1185">Reference proteome</keyword>
<dbReference type="Gene3D" id="1.10.3720.10">
    <property type="entry name" value="MetI-like"/>
    <property type="match status" value="1"/>
</dbReference>
<dbReference type="Pfam" id="PF00528">
    <property type="entry name" value="BPD_transp_1"/>
    <property type="match status" value="1"/>
</dbReference>
<dbReference type="AlphaFoldDB" id="A0A511N8Y1"/>
<proteinExistence type="inferred from homology"/>
<keyword evidence="2 7" id="KW-0813">Transport</keyword>
<feature type="transmembrane region" description="Helical" evidence="7">
    <location>
        <begin position="220"/>
        <end position="242"/>
    </location>
</feature>
<keyword evidence="4 7" id="KW-0812">Transmembrane</keyword>
<feature type="transmembrane region" description="Helical" evidence="7">
    <location>
        <begin position="92"/>
        <end position="116"/>
    </location>
</feature>
<name>A0A511N8Y1_DEIC1</name>
<dbReference type="InterPro" id="IPR051393">
    <property type="entry name" value="ABC_transporter_permease"/>
</dbReference>
<dbReference type="OrthoDB" id="9778687at2"/>
<organism evidence="9 10">
    <name type="scientific">Deinococcus cellulosilyticus (strain DSM 18568 / NBRC 106333 / KACC 11606 / 5516J-15)</name>
    <dbReference type="NCBI Taxonomy" id="1223518"/>
    <lineage>
        <taxon>Bacteria</taxon>
        <taxon>Thermotogati</taxon>
        <taxon>Deinococcota</taxon>
        <taxon>Deinococci</taxon>
        <taxon>Deinococcales</taxon>
        <taxon>Deinococcaceae</taxon>
        <taxon>Deinococcus</taxon>
    </lineage>
</organism>
<keyword evidence="3" id="KW-1003">Cell membrane</keyword>
<feature type="domain" description="ABC transmembrane type-1" evidence="8">
    <location>
        <begin position="88"/>
        <end position="301"/>
    </location>
</feature>
<evidence type="ECO:0000256" key="1">
    <source>
        <dbReference type="ARBA" id="ARBA00004651"/>
    </source>
</evidence>
<feature type="transmembrane region" description="Helical" evidence="7">
    <location>
        <begin position="280"/>
        <end position="300"/>
    </location>
</feature>
<comment type="caution">
    <text evidence="9">The sequence shown here is derived from an EMBL/GenBank/DDBJ whole genome shotgun (WGS) entry which is preliminary data.</text>
</comment>
<evidence type="ECO:0000313" key="10">
    <source>
        <dbReference type="Proteomes" id="UP000321306"/>
    </source>
</evidence>
<dbReference type="PANTHER" id="PTHR30193:SF37">
    <property type="entry name" value="INNER MEMBRANE ABC TRANSPORTER PERMEASE PROTEIN YCJO"/>
    <property type="match status" value="1"/>
</dbReference>
<protein>
    <submittedName>
        <fullName evidence="9">Binding-protein-dependent transport system inner membrane protein</fullName>
    </submittedName>
</protein>
<evidence type="ECO:0000259" key="8">
    <source>
        <dbReference type="PROSITE" id="PS50928"/>
    </source>
</evidence>
<dbReference type="PANTHER" id="PTHR30193">
    <property type="entry name" value="ABC TRANSPORTER PERMEASE PROTEIN"/>
    <property type="match status" value="1"/>
</dbReference>
<dbReference type="GO" id="GO:0005886">
    <property type="term" value="C:plasma membrane"/>
    <property type="evidence" value="ECO:0007669"/>
    <property type="project" value="UniProtKB-SubCell"/>
</dbReference>
<keyword evidence="6 7" id="KW-0472">Membrane</keyword>
<dbReference type="SUPFAM" id="SSF160964">
    <property type="entry name" value="MalF N-terminal region-like"/>
    <property type="match status" value="1"/>
</dbReference>
<evidence type="ECO:0000256" key="7">
    <source>
        <dbReference type="RuleBase" id="RU363032"/>
    </source>
</evidence>
<dbReference type="SUPFAM" id="SSF161098">
    <property type="entry name" value="MetI-like"/>
    <property type="match status" value="1"/>
</dbReference>
<feature type="transmembrane region" description="Helical" evidence="7">
    <location>
        <begin position="174"/>
        <end position="199"/>
    </location>
</feature>
<evidence type="ECO:0000256" key="3">
    <source>
        <dbReference type="ARBA" id="ARBA00022475"/>
    </source>
</evidence>
<feature type="transmembrane region" description="Helical" evidence="7">
    <location>
        <begin position="21"/>
        <end position="45"/>
    </location>
</feature>